<feature type="chain" id="PRO_5016330709" evidence="2">
    <location>
        <begin position="26"/>
        <end position="102"/>
    </location>
</feature>
<keyword evidence="1" id="KW-1133">Transmembrane helix</keyword>
<keyword evidence="2" id="KW-0732">Signal</keyword>
<evidence type="ECO:0000313" key="4">
    <source>
        <dbReference type="Proteomes" id="UP000248168"/>
    </source>
</evidence>
<proteinExistence type="predicted"/>
<dbReference type="AlphaFoldDB" id="A0A330L1U8"/>
<dbReference type="Proteomes" id="UP000248168">
    <property type="component" value="Unassembled WGS sequence"/>
</dbReference>
<evidence type="ECO:0000313" key="3">
    <source>
        <dbReference type="EMBL" id="SPP63738.1"/>
    </source>
</evidence>
<keyword evidence="4" id="KW-1185">Reference proteome</keyword>
<feature type="transmembrane region" description="Helical" evidence="1">
    <location>
        <begin position="72"/>
        <end position="93"/>
    </location>
</feature>
<reference evidence="4" key="1">
    <citation type="submission" date="2018-04" db="EMBL/GenBank/DDBJ databases">
        <authorList>
            <person name="Lucker S."/>
            <person name="Sakoula D."/>
        </authorList>
    </citation>
    <scope>NUCLEOTIDE SEQUENCE [LARGE SCALE GENOMIC DNA]</scope>
</reference>
<dbReference type="EMBL" id="OUNR01000001">
    <property type="protein sequence ID" value="SPP63738.1"/>
    <property type="molecule type" value="Genomic_DNA"/>
</dbReference>
<sequence length="102" mass="10901">MKKWTLPLALATVAVYLTLSFSAAACLLTHQAYPSAPHHHGDGAAHSLLCAWACQVNQPVDGLSAAPELQPLALAVFVLVVASIRSSLFFPYFSPSRAPPRF</sequence>
<accession>A0A330L1U8</accession>
<dbReference type="InParanoid" id="A0A330L1U8"/>
<dbReference type="RefSeq" id="WP_121988222.1">
    <property type="nucleotide sequence ID" value="NZ_OUNR01000001.1"/>
</dbReference>
<organism evidence="3 4">
    <name type="scientific">Nitrospira lenta</name>
    <dbReference type="NCBI Taxonomy" id="1436998"/>
    <lineage>
        <taxon>Bacteria</taxon>
        <taxon>Pseudomonadati</taxon>
        <taxon>Nitrospirota</taxon>
        <taxon>Nitrospiria</taxon>
        <taxon>Nitrospirales</taxon>
        <taxon>Nitrospiraceae</taxon>
        <taxon>Nitrospira</taxon>
    </lineage>
</organism>
<name>A0A330L1U8_9BACT</name>
<evidence type="ECO:0000256" key="2">
    <source>
        <dbReference type="SAM" id="SignalP"/>
    </source>
</evidence>
<feature type="signal peptide" evidence="2">
    <location>
        <begin position="1"/>
        <end position="25"/>
    </location>
</feature>
<keyword evidence="1" id="KW-0472">Membrane</keyword>
<keyword evidence="1" id="KW-0812">Transmembrane</keyword>
<gene>
    <name evidence="3" type="ORF">NITLEN_10824</name>
</gene>
<dbReference type="PROSITE" id="PS51257">
    <property type="entry name" value="PROKAR_LIPOPROTEIN"/>
    <property type="match status" value="1"/>
</dbReference>
<protein>
    <submittedName>
        <fullName evidence="3">Uncharacterized protein</fullName>
    </submittedName>
</protein>
<evidence type="ECO:0000256" key="1">
    <source>
        <dbReference type="SAM" id="Phobius"/>
    </source>
</evidence>